<gene>
    <name evidence="1" type="ORF">MNBD_UNCLBAC01-611</name>
</gene>
<reference evidence="1" key="1">
    <citation type="submission" date="2018-06" db="EMBL/GenBank/DDBJ databases">
        <authorList>
            <person name="Zhirakovskaya E."/>
        </authorList>
    </citation>
    <scope>NUCLEOTIDE SEQUENCE</scope>
</reference>
<dbReference type="EMBL" id="UOGJ01000045">
    <property type="protein sequence ID" value="VAX35329.1"/>
    <property type="molecule type" value="Genomic_DNA"/>
</dbReference>
<proteinExistence type="predicted"/>
<dbReference type="AlphaFoldDB" id="A0A3B1CZQ0"/>
<protein>
    <submittedName>
        <fullName evidence="1">Uncharacterized protein</fullName>
    </submittedName>
</protein>
<organism evidence="1">
    <name type="scientific">hydrothermal vent metagenome</name>
    <dbReference type="NCBI Taxonomy" id="652676"/>
    <lineage>
        <taxon>unclassified sequences</taxon>
        <taxon>metagenomes</taxon>
        <taxon>ecological metagenomes</taxon>
    </lineage>
</organism>
<name>A0A3B1CZQ0_9ZZZZ</name>
<evidence type="ECO:0000313" key="1">
    <source>
        <dbReference type="EMBL" id="VAX35329.1"/>
    </source>
</evidence>
<accession>A0A3B1CZQ0</accession>
<sequence length="110" mass="12909">MSVQHKELASGRWARLSFVEQMANVGSEVSRALNWKKKGNVEYCQKAVYRAFELLSLTIDNTAIASHYKELTRLKEALVDYFFGTNQFSSTEVLWRKYFDHFNFAARRNF</sequence>